<dbReference type="AlphaFoldDB" id="A0A3S4HXU2"/>
<gene>
    <name evidence="1" type="ORF">NCTC13635_05380</name>
</gene>
<evidence type="ECO:0000313" key="1">
    <source>
        <dbReference type="EMBL" id="VEB05623.1"/>
    </source>
</evidence>
<organism evidence="1 2">
    <name type="scientific">Klebsiella pneumoniae</name>
    <dbReference type="NCBI Taxonomy" id="573"/>
    <lineage>
        <taxon>Bacteria</taxon>
        <taxon>Pseudomonadati</taxon>
        <taxon>Pseudomonadota</taxon>
        <taxon>Gammaproteobacteria</taxon>
        <taxon>Enterobacterales</taxon>
        <taxon>Enterobacteriaceae</taxon>
        <taxon>Klebsiella/Raoultella group</taxon>
        <taxon>Klebsiella</taxon>
        <taxon>Klebsiella pneumoniae complex</taxon>
    </lineage>
</organism>
<name>A0A3S4HXU2_KLEPN</name>
<proteinExistence type="predicted"/>
<dbReference type="GO" id="GO:0016020">
    <property type="term" value="C:membrane"/>
    <property type="evidence" value="ECO:0007669"/>
    <property type="project" value="InterPro"/>
</dbReference>
<dbReference type="GO" id="GO:0015473">
    <property type="term" value="F:fimbrial usher porin activity"/>
    <property type="evidence" value="ECO:0007669"/>
    <property type="project" value="InterPro"/>
</dbReference>
<dbReference type="GO" id="GO:0009297">
    <property type="term" value="P:pilus assembly"/>
    <property type="evidence" value="ECO:0007669"/>
    <property type="project" value="InterPro"/>
</dbReference>
<dbReference type="InterPro" id="IPR000015">
    <property type="entry name" value="Fimb_usher"/>
</dbReference>
<accession>A0A3S4HXU2</accession>
<reference evidence="1 2" key="1">
    <citation type="submission" date="2018-12" db="EMBL/GenBank/DDBJ databases">
        <authorList>
            <consortium name="Pathogen Informatics"/>
        </authorList>
    </citation>
    <scope>NUCLEOTIDE SEQUENCE [LARGE SCALE GENOMIC DNA]</scope>
    <source>
        <strain evidence="1 2">NCTC13635</strain>
    </source>
</reference>
<dbReference type="Pfam" id="PF00577">
    <property type="entry name" value="Usher"/>
    <property type="match status" value="1"/>
</dbReference>
<dbReference type="EMBL" id="LR134162">
    <property type="protein sequence ID" value="VEB05623.1"/>
    <property type="molecule type" value="Genomic_DNA"/>
</dbReference>
<protein>
    <submittedName>
        <fullName evidence="1">Fimbrial protein SteB</fullName>
    </submittedName>
</protein>
<sequence>MSISLSAYRNQYNGTEDNGAYVSMSIPWSDSSTVSYNAMVSHNDNTHRVGYYDRVDEHNNYQLSAGELQQRSERERLLQP</sequence>
<dbReference type="Proteomes" id="UP000282433">
    <property type="component" value="Chromosome"/>
</dbReference>
<evidence type="ECO:0000313" key="2">
    <source>
        <dbReference type="Proteomes" id="UP000282433"/>
    </source>
</evidence>